<dbReference type="InterPro" id="IPR050109">
    <property type="entry name" value="HTH-type_TetR-like_transc_reg"/>
</dbReference>
<reference evidence="7" key="1">
    <citation type="submission" date="2016-10" db="EMBL/GenBank/DDBJ databases">
        <authorList>
            <person name="Varghese N."/>
            <person name="Submissions S."/>
        </authorList>
    </citation>
    <scope>NUCLEOTIDE SEQUENCE [LARGE SCALE GENOMIC DNA]</scope>
    <source>
        <strain evidence="7">DSM 10014</strain>
    </source>
</reference>
<dbReference type="GO" id="GO:0000976">
    <property type="term" value="F:transcription cis-regulatory region binding"/>
    <property type="evidence" value="ECO:0007669"/>
    <property type="project" value="TreeGrafter"/>
</dbReference>
<keyword evidence="2 4" id="KW-0238">DNA-binding</keyword>
<dbReference type="Proteomes" id="UP000183076">
    <property type="component" value="Unassembled WGS sequence"/>
</dbReference>
<feature type="DNA-binding region" description="H-T-H motif" evidence="4">
    <location>
        <begin position="34"/>
        <end position="53"/>
    </location>
</feature>
<dbReference type="PANTHER" id="PTHR30055">
    <property type="entry name" value="HTH-TYPE TRANSCRIPTIONAL REGULATOR RUTR"/>
    <property type="match status" value="1"/>
</dbReference>
<dbReference type="SUPFAM" id="SSF46689">
    <property type="entry name" value="Homeodomain-like"/>
    <property type="match status" value="1"/>
</dbReference>
<name>A0A1H2XU64_9RHOB</name>
<dbReference type="STRING" id="60137.SAMN04488041_10426"/>
<evidence type="ECO:0000313" key="6">
    <source>
        <dbReference type="EMBL" id="SDW96371.1"/>
    </source>
</evidence>
<protein>
    <submittedName>
        <fullName evidence="6">Transcriptional regulator, TetR family</fullName>
    </submittedName>
</protein>
<evidence type="ECO:0000256" key="1">
    <source>
        <dbReference type="ARBA" id="ARBA00023015"/>
    </source>
</evidence>
<accession>A0A1H2XU64</accession>
<dbReference type="PROSITE" id="PS50977">
    <property type="entry name" value="HTH_TETR_2"/>
    <property type="match status" value="1"/>
</dbReference>
<dbReference type="AlphaFoldDB" id="A0A1H2XU64"/>
<keyword evidence="1" id="KW-0805">Transcription regulation</keyword>
<dbReference type="PANTHER" id="PTHR30055:SF238">
    <property type="entry name" value="MYCOFACTOCIN BIOSYNTHESIS TRANSCRIPTIONAL REGULATOR MFTR-RELATED"/>
    <property type="match status" value="1"/>
</dbReference>
<organism evidence="6 7">
    <name type="scientific">Sulfitobacter pontiacus</name>
    <dbReference type="NCBI Taxonomy" id="60137"/>
    <lineage>
        <taxon>Bacteria</taxon>
        <taxon>Pseudomonadati</taxon>
        <taxon>Pseudomonadota</taxon>
        <taxon>Alphaproteobacteria</taxon>
        <taxon>Rhodobacterales</taxon>
        <taxon>Roseobacteraceae</taxon>
        <taxon>Sulfitobacter</taxon>
    </lineage>
</organism>
<feature type="domain" description="HTH tetR-type" evidence="5">
    <location>
        <begin position="11"/>
        <end position="71"/>
    </location>
</feature>
<evidence type="ECO:0000256" key="3">
    <source>
        <dbReference type="ARBA" id="ARBA00023163"/>
    </source>
</evidence>
<dbReference type="GO" id="GO:0003700">
    <property type="term" value="F:DNA-binding transcription factor activity"/>
    <property type="evidence" value="ECO:0007669"/>
    <property type="project" value="TreeGrafter"/>
</dbReference>
<evidence type="ECO:0000256" key="4">
    <source>
        <dbReference type="PROSITE-ProRule" id="PRU00335"/>
    </source>
</evidence>
<dbReference type="Gene3D" id="1.10.357.10">
    <property type="entry name" value="Tetracycline Repressor, domain 2"/>
    <property type="match status" value="1"/>
</dbReference>
<sequence length="194" mass="21136">MTVSLRERRRQQTAREIQLATLDLAVKKGLENVTTEEIAATTGISTRTFFNYYTNKETAAVGAPPPFSEAAKEALRSGNGPLADDLKMFLDQHFAALTNDEPILKMIGTVLRSNERARGILQGFLMMERRELTECLSQRVKNPQAAAALANYTTDAVGRAIFLWEHGEGLSLGAALDTVWEGTIAAAALLTPPS</sequence>
<gene>
    <name evidence="6" type="ORF">SAMN04488041_10426</name>
</gene>
<evidence type="ECO:0000259" key="5">
    <source>
        <dbReference type="PROSITE" id="PS50977"/>
    </source>
</evidence>
<dbReference type="InterPro" id="IPR001647">
    <property type="entry name" value="HTH_TetR"/>
</dbReference>
<dbReference type="EMBL" id="FNNB01000004">
    <property type="protein sequence ID" value="SDW96371.1"/>
    <property type="molecule type" value="Genomic_DNA"/>
</dbReference>
<evidence type="ECO:0000313" key="7">
    <source>
        <dbReference type="Proteomes" id="UP000183076"/>
    </source>
</evidence>
<keyword evidence="3" id="KW-0804">Transcription</keyword>
<dbReference type="InterPro" id="IPR009057">
    <property type="entry name" value="Homeodomain-like_sf"/>
</dbReference>
<dbReference type="RefSeq" id="WP_074635777.1">
    <property type="nucleotide sequence ID" value="NZ_CP160849.1"/>
</dbReference>
<evidence type="ECO:0000256" key="2">
    <source>
        <dbReference type="ARBA" id="ARBA00023125"/>
    </source>
</evidence>
<dbReference type="GeneID" id="94021095"/>
<dbReference type="Pfam" id="PF00440">
    <property type="entry name" value="TetR_N"/>
    <property type="match status" value="1"/>
</dbReference>
<proteinExistence type="predicted"/>